<reference evidence="1 2" key="1">
    <citation type="journal article" date="2015" name="Proc. Natl. Acad. Sci. U.S.A.">
        <title>The resurrection genome of Boea hygrometrica: A blueprint for survival of dehydration.</title>
        <authorList>
            <person name="Xiao L."/>
            <person name="Yang G."/>
            <person name="Zhang L."/>
            <person name="Yang X."/>
            <person name="Zhao S."/>
            <person name="Ji Z."/>
            <person name="Zhou Q."/>
            <person name="Hu M."/>
            <person name="Wang Y."/>
            <person name="Chen M."/>
            <person name="Xu Y."/>
            <person name="Jin H."/>
            <person name="Xiao X."/>
            <person name="Hu G."/>
            <person name="Bao F."/>
            <person name="Hu Y."/>
            <person name="Wan P."/>
            <person name="Li L."/>
            <person name="Deng X."/>
            <person name="Kuang T."/>
            <person name="Xiang C."/>
            <person name="Zhu J.K."/>
            <person name="Oliver M.J."/>
            <person name="He Y."/>
        </authorList>
    </citation>
    <scope>NUCLEOTIDE SEQUENCE [LARGE SCALE GENOMIC DNA]</scope>
    <source>
        <strain evidence="2">cv. XS01</strain>
    </source>
</reference>
<name>A0A2Z7A7V3_9LAMI</name>
<evidence type="ECO:0000313" key="2">
    <source>
        <dbReference type="Proteomes" id="UP000250235"/>
    </source>
</evidence>
<proteinExistence type="predicted"/>
<keyword evidence="2" id="KW-1185">Reference proteome</keyword>
<evidence type="ECO:0000313" key="1">
    <source>
        <dbReference type="EMBL" id="KZV16893.1"/>
    </source>
</evidence>
<dbReference type="AlphaFoldDB" id="A0A2Z7A7V3"/>
<accession>A0A2Z7A7V3</accession>
<protein>
    <submittedName>
        <fullName evidence="1">Uncharacterized protein</fullName>
    </submittedName>
</protein>
<sequence length="206" mass="22930">MASSIFVNTLQVDFESMFAMEHTGMTCMFKSLEDTGLKFFLKATTFVFEIFVAEFFINAKVIAGTIISTVCNQKLFITEDMFSTTFKLPIEGIIGLGDIPKATIVEMCSRFSATDTPFKAPSKKREMQIEYRLLHDIVAKSLCAKADTSIQLPVKSLIYGCYICWNISKLEQNSISKAVKYGTKSQEAITGIYGSSQYFDGNPSQG</sequence>
<dbReference type="Proteomes" id="UP000250235">
    <property type="component" value="Unassembled WGS sequence"/>
</dbReference>
<dbReference type="EMBL" id="KV018515">
    <property type="protein sequence ID" value="KZV16893.1"/>
    <property type="molecule type" value="Genomic_DNA"/>
</dbReference>
<dbReference type="OrthoDB" id="1751168at2759"/>
<organism evidence="1 2">
    <name type="scientific">Dorcoceras hygrometricum</name>
    <dbReference type="NCBI Taxonomy" id="472368"/>
    <lineage>
        <taxon>Eukaryota</taxon>
        <taxon>Viridiplantae</taxon>
        <taxon>Streptophyta</taxon>
        <taxon>Embryophyta</taxon>
        <taxon>Tracheophyta</taxon>
        <taxon>Spermatophyta</taxon>
        <taxon>Magnoliopsida</taxon>
        <taxon>eudicotyledons</taxon>
        <taxon>Gunneridae</taxon>
        <taxon>Pentapetalae</taxon>
        <taxon>asterids</taxon>
        <taxon>lamiids</taxon>
        <taxon>Lamiales</taxon>
        <taxon>Gesneriaceae</taxon>
        <taxon>Didymocarpoideae</taxon>
        <taxon>Trichosporeae</taxon>
        <taxon>Loxocarpinae</taxon>
        <taxon>Dorcoceras</taxon>
    </lineage>
</organism>
<gene>
    <name evidence="1" type="ORF">F511_36966</name>
</gene>